<dbReference type="AlphaFoldDB" id="A0A0B9AEG5"/>
<feature type="transmembrane region" description="Helical" evidence="1">
    <location>
        <begin position="12"/>
        <end position="34"/>
    </location>
</feature>
<name>A0A0B9AEG5_9SPHN</name>
<keyword evidence="3" id="KW-1185">Reference proteome</keyword>
<proteinExistence type="predicted"/>
<feature type="transmembrane region" description="Helical" evidence="1">
    <location>
        <begin position="82"/>
        <end position="99"/>
    </location>
</feature>
<dbReference type="PATRIC" id="fig|48936.3.peg.1526"/>
<keyword evidence="1" id="KW-0812">Transmembrane</keyword>
<protein>
    <submittedName>
        <fullName evidence="2">Uncharacterized protein</fullName>
    </submittedName>
</protein>
<reference evidence="2 3" key="1">
    <citation type="submission" date="2014-10" db="EMBL/GenBank/DDBJ databases">
        <title>Draft genome sequence of Novosphingobium subterraneum DSM 12447.</title>
        <authorList>
            <person name="Gan H.M."/>
            <person name="Gan H.Y."/>
            <person name="Savka M.A."/>
        </authorList>
    </citation>
    <scope>NUCLEOTIDE SEQUENCE [LARGE SCALE GENOMIC DNA]</scope>
    <source>
        <strain evidence="2 3">DSM 12447</strain>
    </source>
</reference>
<feature type="transmembrane region" description="Helical" evidence="1">
    <location>
        <begin position="40"/>
        <end position="62"/>
    </location>
</feature>
<dbReference type="Proteomes" id="UP000031338">
    <property type="component" value="Unassembled WGS sequence"/>
</dbReference>
<accession>A0A0B9AEG5</accession>
<evidence type="ECO:0000313" key="3">
    <source>
        <dbReference type="Proteomes" id="UP000031338"/>
    </source>
</evidence>
<gene>
    <name evidence="2" type="ORF">NJ75_01523</name>
</gene>
<organism evidence="2 3">
    <name type="scientific">Novosphingobium subterraneum</name>
    <dbReference type="NCBI Taxonomy" id="48936"/>
    <lineage>
        <taxon>Bacteria</taxon>
        <taxon>Pseudomonadati</taxon>
        <taxon>Pseudomonadota</taxon>
        <taxon>Alphaproteobacteria</taxon>
        <taxon>Sphingomonadales</taxon>
        <taxon>Sphingomonadaceae</taxon>
        <taxon>Novosphingobium</taxon>
    </lineage>
</organism>
<comment type="caution">
    <text evidence="2">The sequence shown here is derived from an EMBL/GenBank/DDBJ whole genome shotgun (WGS) entry which is preliminary data.</text>
</comment>
<keyword evidence="1" id="KW-1133">Transmembrane helix</keyword>
<dbReference type="EMBL" id="JRVC01000006">
    <property type="protein sequence ID" value="KHS47727.1"/>
    <property type="molecule type" value="Genomic_DNA"/>
</dbReference>
<keyword evidence="1" id="KW-0472">Membrane</keyword>
<evidence type="ECO:0000313" key="2">
    <source>
        <dbReference type="EMBL" id="KHS47727.1"/>
    </source>
</evidence>
<dbReference type="STRING" id="48936.NJ75_01523"/>
<sequence>MVARMTPEHRRYTRAVMLLMGGYVATLVGVNLFFKNSAPTGLSAYAAALLPALPVIGVFVAIGRLLTSLRDEYQRYLMTRQILIATGFTLSVATAWGFVESFGLLPHVPAFYATVLWFGGLGLGGCINALLERHGGGE</sequence>
<dbReference type="RefSeq" id="WP_039333057.1">
    <property type="nucleotide sequence ID" value="NZ_JRVC01000006.1"/>
</dbReference>
<feature type="transmembrane region" description="Helical" evidence="1">
    <location>
        <begin position="111"/>
        <end position="131"/>
    </location>
</feature>
<evidence type="ECO:0000256" key="1">
    <source>
        <dbReference type="SAM" id="Phobius"/>
    </source>
</evidence>